<dbReference type="OrthoDB" id="4508874at2759"/>
<dbReference type="Proteomes" id="UP000006701">
    <property type="component" value="Unassembled WGS sequence"/>
</dbReference>
<reference evidence="1 2" key="1">
    <citation type="journal article" date="2008" name="PLoS Genet.">
        <title>Genomic islands in the pathogenic filamentous fungus Aspergillus fumigatus.</title>
        <authorList>
            <person name="Fedorova N.D."/>
            <person name="Khaldi N."/>
            <person name="Joardar V.S."/>
            <person name="Maiti R."/>
            <person name="Amedeo P."/>
            <person name="Anderson M.J."/>
            <person name="Crabtree J."/>
            <person name="Silva J.C."/>
            <person name="Badger J.H."/>
            <person name="Albarraq A."/>
            <person name="Angiuoli S."/>
            <person name="Bussey H."/>
            <person name="Bowyer P."/>
            <person name="Cotty P.J."/>
            <person name="Dyer P.S."/>
            <person name="Egan A."/>
            <person name="Galens K."/>
            <person name="Fraser-Liggett C.M."/>
            <person name="Haas B.J."/>
            <person name="Inman J.M."/>
            <person name="Kent R."/>
            <person name="Lemieux S."/>
            <person name="Malavazi I."/>
            <person name="Orvis J."/>
            <person name="Roemer T."/>
            <person name="Ronning C.M."/>
            <person name="Sundaram J.P."/>
            <person name="Sutton G."/>
            <person name="Turner G."/>
            <person name="Venter J.C."/>
            <person name="White O.R."/>
            <person name="Whitty B.R."/>
            <person name="Youngman P."/>
            <person name="Wolfe K.H."/>
            <person name="Goldman G.H."/>
            <person name="Wortman J.R."/>
            <person name="Jiang B."/>
            <person name="Denning D.W."/>
            <person name="Nierman W.C."/>
        </authorList>
    </citation>
    <scope>NUCLEOTIDE SEQUENCE [LARGE SCALE GENOMIC DNA]</scope>
    <source>
        <strain evidence="2">ATCC 1007 / CBS 513.65 / DSM 816 / NCTC 3887 / NRRL 1</strain>
    </source>
</reference>
<dbReference type="HOGENOM" id="CLU_3086800_0_0_1"/>
<gene>
    <name evidence="1" type="ORF">ACLA_056130</name>
</gene>
<accession>A1C9P0</accession>
<proteinExistence type="predicted"/>
<protein>
    <submittedName>
        <fullName evidence="1">Uncharacterized protein</fullName>
    </submittedName>
</protein>
<organism evidence="1 2">
    <name type="scientific">Aspergillus clavatus (strain ATCC 1007 / CBS 513.65 / DSM 816 / NCTC 3887 / NRRL 1 / QM 1276 / 107)</name>
    <dbReference type="NCBI Taxonomy" id="344612"/>
    <lineage>
        <taxon>Eukaryota</taxon>
        <taxon>Fungi</taxon>
        <taxon>Dikarya</taxon>
        <taxon>Ascomycota</taxon>
        <taxon>Pezizomycotina</taxon>
        <taxon>Eurotiomycetes</taxon>
        <taxon>Eurotiomycetidae</taxon>
        <taxon>Eurotiales</taxon>
        <taxon>Aspergillaceae</taxon>
        <taxon>Aspergillus</taxon>
        <taxon>Aspergillus subgen. Fumigati</taxon>
    </lineage>
</organism>
<dbReference type="RefSeq" id="XP_001274990.1">
    <property type="nucleotide sequence ID" value="XM_001274989.1"/>
</dbReference>
<sequence>MSSCSWIQGKLSDYNTIISDPQTICYIAEFMHQTGLLSQFREADLREPAKPD</sequence>
<evidence type="ECO:0000313" key="1">
    <source>
        <dbReference type="EMBL" id="EAW13564.1"/>
    </source>
</evidence>
<keyword evidence="2" id="KW-1185">Reference proteome</keyword>
<dbReference type="VEuPathDB" id="FungiDB:ACLA_056130"/>
<name>A1C9P0_ASPCL</name>
<dbReference type="KEGG" id="act:ACLA_056130"/>
<dbReference type="AlphaFoldDB" id="A1C9P0"/>
<dbReference type="EMBL" id="DS027048">
    <property type="protein sequence ID" value="EAW13564.1"/>
    <property type="molecule type" value="Genomic_DNA"/>
</dbReference>
<evidence type="ECO:0000313" key="2">
    <source>
        <dbReference type="Proteomes" id="UP000006701"/>
    </source>
</evidence>
<dbReference type="GeneID" id="4707096"/>